<evidence type="ECO:0000256" key="1">
    <source>
        <dbReference type="SAM" id="Phobius"/>
    </source>
</evidence>
<protein>
    <submittedName>
        <fullName evidence="2">Uncharacterized protein</fullName>
    </submittedName>
</protein>
<keyword evidence="1" id="KW-0812">Transmembrane</keyword>
<keyword evidence="1" id="KW-0472">Membrane</keyword>
<sequence length="33" mass="3998">MFFDLNDDTMIFMGIRIVHSFSVVYLYLLYVFS</sequence>
<keyword evidence="1" id="KW-1133">Transmembrane helix</keyword>
<reference evidence="2" key="1">
    <citation type="journal article" date="2016" name="Nat. Genet.">
        <title>A high-quality carrot genome assembly provides new insights into carotenoid accumulation and asterid genome evolution.</title>
        <authorList>
            <person name="Iorizzo M."/>
            <person name="Ellison S."/>
            <person name="Senalik D."/>
            <person name="Zeng P."/>
            <person name="Satapoomin P."/>
            <person name="Huang J."/>
            <person name="Bowman M."/>
            <person name="Iovene M."/>
            <person name="Sanseverino W."/>
            <person name="Cavagnaro P."/>
            <person name="Yildiz M."/>
            <person name="Macko-Podgorni A."/>
            <person name="Moranska E."/>
            <person name="Grzebelus E."/>
            <person name="Grzebelus D."/>
            <person name="Ashrafi H."/>
            <person name="Zheng Z."/>
            <person name="Cheng S."/>
            <person name="Spooner D."/>
            <person name="Van Deynze A."/>
            <person name="Simon P."/>
        </authorList>
    </citation>
    <scope>NUCLEOTIDE SEQUENCE</scope>
    <source>
        <tissue evidence="2">Leaf</tissue>
    </source>
</reference>
<organism evidence="2 3">
    <name type="scientific">Daucus carota subsp. sativus</name>
    <name type="common">Carrot</name>
    <dbReference type="NCBI Taxonomy" id="79200"/>
    <lineage>
        <taxon>Eukaryota</taxon>
        <taxon>Viridiplantae</taxon>
        <taxon>Streptophyta</taxon>
        <taxon>Embryophyta</taxon>
        <taxon>Tracheophyta</taxon>
        <taxon>Spermatophyta</taxon>
        <taxon>Magnoliopsida</taxon>
        <taxon>eudicotyledons</taxon>
        <taxon>Gunneridae</taxon>
        <taxon>Pentapetalae</taxon>
        <taxon>asterids</taxon>
        <taxon>campanulids</taxon>
        <taxon>Apiales</taxon>
        <taxon>Apiaceae</taxon>
        <taxon>Apioideae</taxon>
        <taxon>Scandiceae</taxon>
        <taxon>Daucinae</taxon>
        <taxon>Daucus</taxon>
        <taxon>Daucus sect. Daucus</taxon>
    </lineage>
</organism>
<reference evidence="2" key="2">
    <citation type="submission" date="2022-03" db="EMBL/GenBank/DDBJ databases">
        <title>Draft title - Genomic analysis of global carrot germplasm unveils the trajectory of domestication and the origin of high carotenoid orange carrot.</title>
        <authorList>
            <person name="Iorizzo M."/>
            <person name="Ellison S."/>
            <person name="Senalik D."/>
            <person name="Macko-Podgorni A."/>
            <person name="Grzebelus D."/>
            <person name="Bostan H."/>
            <person name="Rolling W."/>
            <person name="Curaba J."/>
            <person name="Simon P."/>
        </authorList>
    </citation>
    <scope>NUCLEOTIDE SEQUENCE</scope>
    <source>
        <tissue evidence="2">Leaf</tissue>
    </source>
</reference>
<evidence type="ECO:0000313" key="2">
    <source>
        <dbReference type="EMBL" id="WOG87258.1"/>
    </source>
</evidence>
<name>A0AAF0WFC2_DAUCS</name>
<dbReference type="Proteomes" id="UP000077755">
    <property type="component" value="Chromosome 2"/>
</dbReference>
<gene>
    <name evidence="2" type="ORF">DCAR_0206481</name>
</gene>
<dbReference type="EMBL" id="CP093344">
    <property type="protein sequence ID" value="WOG87258.1"/>
    <property type="molecule type" value="Genomic_DNA"/>
</dbReference>
<feature type="transmembrane region" description="Helical" evidence="1">
    <location>
        <begin position="12"/>
        <end position="32"/>
    </location>
</feature>
<proteinExistence type="predicted"/>
<accession>A0AAF0WFC2</accession>
<dbReference type="AlphaFoldDB" id="A0AAF0WFC2"/>
<evidence type="ECO:0000313" key="3">
    <source>
        <dbReference type="Proteomes" id="UP000077755"/>
    </source>
</evidence>
<keyword evidence="3" id="KW-1185">Reference proteome</keyword>